<protein>
    <recommendedName>
        <fullName evidence="12">Magnesium transport protein CorA</fullName>
    </recommendedName>
</protein>
<dbReference type="InterPro" id="IPR045863">
    <property type="entry name" value="CorA_TM1_TM2"/>
</dbReference>
<dbReference type="InterPro" id="IPR004488">
    <property type="entry name" value="Mg/Co-transport_prot_CorA"/>
</dbReference>
<sequence length="352" mass="41791">MTQQENTKKYISPDELVYIGKHRNTEVDVHLMDFGPDHFEEFSINNISEARGYLEKKSLTWITFNGLHDVDLVEQLKNNRINSHILSDILDTSLRPTFQEYENAFFISLKMFDYDKEKKTISTDHFSLVIHKNAILSFTEKPTTIFDPLIEIIKKGKKRIVENSMDYLVFRILDIVVDHYILLLRELGDDIDAFEEILLTEQNMEILDQIITYKKLVNRIRRNIKPALETITMLTKYDVEYINDSSSVYFNELLNDLKQSNEIADGYREILSDQLNIYHTTISSKLNSVMMTLTIFSVIFIPLTFIAGIYGTNFENIPELRFKYSYYFMWVFMIIITLFMLNYFRKKKWIKW</sequence>
<keyword evidence="9 12" id="KW-0472">Membrane</keyword>
<dbReference type="SUPFAM" id="SSF143865">
    <property type="entry name" value="CorA soluble domain-like"/>
    <property type="match status" value="1"/>
</dbReference>
<gene>
    <name evidence="12 13" type="primary">corA</name>
    <name evidence="13" type="ORF">HGP29_20330</name>
</gene>
<evidence type="ECO:0000256" key="3">
    <source>
        <dbReference type="ARBA" id="ARBA00022448"/>
    </source>
</evidence>
<evidence type="ECO:0000256" key="7">
    <source>
        <dbReference type="ARBA" id="ARBA00022989"/>
    </source>
</evidence>
<evidence type="ECO:0000256" key="8">
    <source>
        <dbReference type="ARBA" id="ARBA00023065"/>
    </source>
</evidence>
<comment type="caution">
    <text evidence="13">The sequence shown here is derived from an EMBL/GenBank/DDBJ whole genome shotgun (WGS) entry which is preliminary data.</text>
</comment>
<keyword evidence="4 12" id="KW-1003">Cell membrane</keyword>
<dbReference type="CDD" id="cd12828">
    <property type="entry name" value="TmCorA-like_1"/>
    <property type="match status" value="1"/>
</dbReference>
<evidence type="ECO:0000313" key="14">
    <source>
        <dbReference type="Proteomes" id="UP000585050"/>
    </source>
</evidence>
<dbReference type="Pfam" id="PF01544">
    <property type="entry name" value="CorA"/>
    <property type="match status" value="1"/>
</dbReference>
<dbReference type="AlphaFoldDB" id="A0A7X8XXU0"/>
<keyword evidence="7 12" id="KW-1133">Transmembrane helix</keyword>
<name>A0A7X8XXU0_9BACT</name>
<organism evidence="13 14">
    <name type="scientific">Flammeovirga agarivorans</name>
    <dbReference type="NCBI Taxonomy" id="2726742"/>
    <lineage>
        <taxon>Bacteria</taxon>
        <taxon>Pseudomonadati</taxon>
        <taxon>Bacteroidota</taxon>
        <taxon>Cytophagia</taxon>
        <taxon>Cytophagales</taxon>
        <taxon>Flammeovirgaceae</taxon>
        <taxon>Flammeovirga</taxon>
    </lineage>
</organism>
<dbReference type="Proteomes" id="UP000585050">
    <property type="component" value="Unassembled WGS sequence"/>
</dbReference>
<evidence type="ECO:0000256" key="6">
    <source>
        <dbReference type="ARBA" id="ARBA00022842"/>
    </source>
</evidence>
<keyword evidence="8 12" id="KW-0406">Ion transport</keyword>
<dbReference type="EMBL" id="JABAIL010000007">
    <property type="protein sequence ID" value="NLR93557.1"/>
    <property type="molecule type" value="Genomic_DNA"/>
</dbReference>
<dbReference type="RefSeq" id="WP_168884273.1">
    <property type="nucleotide sequence ID" value="NZ_JABAIL010000007.1"/>
</dbReference>
<dbReference type="Gene3D" id="1.20.58.340">
    <property type="entry name" value="Magnesium transport protein CorA, transmembrane region"/>
    <property type="match status" value="2"/>
</dbReference>
<dbReference type="InterPro" id="IPR045861">
    <property type="entry name" value="CorA_cytoplasmic_dom"/>
</dbReference>
<feature type="transmembrane region" description="Helical" evidence="12">
    <location>
        <begin position="324"/>
        <end position="344"/>
    </location>
</feature>
<evidence type="ECO:0000256" key="5">
    <source>
        <dbReference type="ARBA" id="ARBA00022692"/>
    </source>
</evidence>
<evidence type="ECO:0000256" key="9">
    <source>
        <dbReference type="ARBA" id="ARBA00023136"/>
    </source>
</evidence>
<keyword evidence="14" id="KW-1185">Reference proteome</keyword>
<keyword evidence="6 12" id="KW-0460">Magnesium</keyword>
<feature type="transmembrane region" description="Helical" evidence="12">
    <location>
        <begin position="289"/>
        <end position="312"/>
    </location>
</feature>
<keyword evidence="3 12" id="KW-0813">Transport</keyword>
<evidence type="ECO:0000256" key="1">
    <source>
        <dbReference type="ARBA" id="ARBA00004651"/>
    </source>
</evidence>
<dbReference type="SUPFAM" id="SSF144083">
    <property type="entry name" value="Magnesium transport protein CorA, transmembrane region"/>
    <property type="match status" value="1"/>
</dbReference>
<dbReference type="Gene3D" id="3.30.460.20">
    <property type="entry name" value="CorA soluble domain-like"/>
    <property type="match status" value="1"/>
</dbReference>
<dbReference type="GO" id="GO:0050897">
    <property type="term" value="F:cobalt ion binding"/>
    <property type="evidence" value="ECO:0007669"/>
    <property type="project" value="TreeGrafter"/>
</dbReference>
<dbReference type="PANTHER" id="PTHR46494">
    <property type="entry name" value="CORA FAMILY METAL ION TRANSPORTER (EUROFUNG)"/>
    <property type="match status" value="1"/>
</dbReference>
<evidence type="ECO:0000313" key="13">
    <source>
        <dbReference type="EMBL" id="NLR93557.1"/>
    </source>
</evidence>
<comment type="function">
    <text evidence="11">Mediates influx of magnesium ions. Alternates between open and closed states. Activated by low cytoplasmic Mg(2+) levels. Inactive when cytoplasmic Mg(2+) levels are high.</text>
</comment>
<comment type="similarity">
    <text evidence="2 12">Belongs to the CorA metal ion transporter (MIT) (TC 1.A.35) family.</text>
</comment>
<dbReference type="NCBIfam" id="TIGR00383">
    <property type="entry name" value="corA"/>
    <property type="match status" value="1"/>
</dbReference>
<evidence type="ECO:0000256" key="11">
    <source>
        <dbReference type="ARBA" id="ARBA00045497"/>
    </source>
</evidence>
<dbReference type="GO" id="GO:0000287">
    <property type="term" value="F:magnesium ion binding"/>
    <property type="evidence" value="ECO:0007669"/>
    <property type="project" value="TreeGrafter"/>
</dbReference>
<dbReference type="GO" id="GO:0015095">
    <property type="term" value="F:magnesium ion transmembrane transporter activity"/>
    <property type="evidence" value="ECO:0007669"/>
    <property type="project" value="UniProtKB-UniRule"/>
</dbReference>
<evidence type="ECO:0000256" key="4">
    <source>
        <dbReference type="ARBA" id="ARBA00022475"/>
    </source>
</evidence>
<evidence type="ECO:0000256" key="10">
    <source>
        <dbReference type="ARBA" id="ARBA00034269"/>
    </source>
</evidence>
<comment type="catalytic activity">
    <reaction evidence="10">
        <text>Mg(2+)(in) = Mg(2+)(out)</text>
        <dbReference type="Rhea" id="RHEA:29827"/>
        <dbReference type="ChEBI" id="CHEBI:18420"/>
    </reaction>
</comment>
<reference evidence="13 14" key="1">
    <citation type="submission" date="2020-04" db="EMBL/GenBank/DDBJ databases">
        <title>Flammeovirga sp. SR4, a novel species isolated from seawater.</title>
        <authorList>
            <person name="Wang X."/>
        </authorList>
    </citation>
    <scope>NUCLEOTIDE SEQUENCE [LARGE SCALE GENOMIC DNA]</scope>
    <source>
        <strain evidence="13 14">SR4</strain>
    </source>
</reference>
<dbReference type="FunFam" id="1.20.58.340:FF:000004">
    <property type="entry name" value="Magnesium transport protein CorA"/>
    <property type="match status" value="1"/>
</dbReference>
<proteinExistence type="inferred from homology"/>
<dbReference type="InterPro" id="IPR002523">
    <property type="entry name" value="MgTranspt_CorA/ZnTranspt_ZntB"/>
</dbReference>
<comment type="subcellular location">
    <subcellularLocation>
        <location evidence="1">Cell membrane</location>
        <topology evidence="1">Multi-pass membrane protein</topology>
    </subcellularLocation>
    <subcellularLocation>
        <location evidence="12">Membrane</location>
        <topology evidence="12">Multi-pass membrane protein</topology>
    </subcellularLocation>
</comment>
<dbReference type="GO" id="GO:0005886">
    <property type="term" value="C:plasma membrane"/>
    <property type="evidence" value="ECO:0007669"/>
    <property type="project" value="UniProtKB-SubCell"/>
</dbReference>
<keyword evidence="5 12" id="KW-0812">Transmembrane</keyword>
<dbReference type="GO" id="GO:0015087">
    <property type="term" value="F:cobalt ion transmembrane transporter activity"/>
    <property type="evidence" value="ECO:0007669"/>
    <property type="project" value="UniProtKB-UniRule"/>
</dbReference>
<accession>A0A7X8XXU0</accession>
<dbReference type="PANTHER" id="PTHR46494:SF1">
    <property type="entry name" value="CORA FAMILY METAL ION TRANSPORTER (EUROFUNG)"/>
    <property type="match status" value="1"/>
</dbReference>
<evidence type="ECO:0000256" key="2">
    <source>
        <dbReference type="ARBA" id="ARBA00009765"/>
    </source>
</evidence>
<evidence type="ECO:0000256" key="12">
    <source>
        <dbReference type="RuleBase" id="RU362010"/>
    </source>
</evidence>